<dbReference type="Gene3D" id="3.40.50.720">
    <property type="entry name" value="NAD(P)-binding Rossmann-like Domain"/>
    <property type="match status" value="1"/>
</dbReference>
<evidence type="ECO:0000313" key="5">
    <source>
        <dbReference type="Proteomes" id="UP001214250"/>
    </source>
</evidence>
<dbReference type="PANTHER" id="PTHR43245">
    <property type="entry name" value="BIFUNCTIONAL POLYMYXIN RESISTANCE PROTEIN ARNA"/>
    <property type="match status" value="1"/>
</dbReference>
<evidence type="ECO:0000259" key="3">
    <source>
        <dbReference type="Pfam" id="PF01073"/>
    </source>
</evidence>
<reference evidence="4 5" key="1">
    <citation type="submission" date="2023-02" db="EMBL/GenBank/DDBJ databases">
        <title>Genome sequence of Lentisphaera profundi SAORIC-696.</title>
        <authorList>
            <person name="Kim e."/>
            <person name="Cho J.-C."/>
            <person name="Choi A."/>
            <person name="Kang I."/>
        </authorList>
    </citation>
    <scope>NUCLEOTIDE SEQUENCE [LARGE SCALE GENOMIC DNA]</scope>
    <source>
        <strain evidence="4 5">SAORIC-696</strain>
    </source>
</reference>
<evidence type="ECO:0000256" key="2">
    <source>
        <dbReference type="ARBA" id="ARBA00023002"/>
    </source>
</evidence>
<keyword evidence="2" id="KW-0560">Oxidoreductase</keyword>
<feature type="domain" description="3-beta hydroxysteroid dehydrogenase/isomerase" evidence="3">
    <location>
        <begin position="4"/>
        <end position="245"/>
    </location>
</feature>
<evidence type="ECO:0000256" key="1">
    <source>
        <dbReference type="ARBA" id="ARBA00009219"/>
    </source>
</evidence>
<dbReference type="PANTHER" id="PTHR43245:SF51">
    <property type="entry name" value="SHORT CHAIN DEHYDROGENASE_REDUCTASE FAMILY 42E, MEMBER 2"/>
    <property type="match status" value="1"/>
</dbReference>
<name>A0ABY7VN34_9BACT</name>
<proteinExistence type="inferred from homology"/>
<comment type="similarity">
    <text evidence="1">Belongs to the 3-beta-HSD family.</text>
</comment>
<gene>
    <name evidence="4" type="ORF">PQO03_07150</name>
</gene>
<dbReference type="Pfam" id="PF01073">
    <property type="entry name" value="3Beta_HSD"/>
    <property type="match status" value="1"/>
</dbReference>
<organism evidence="4 5">
    <name type="scientific">Lentisphaera profundi</name>
    <dbReference type="NCBI Taxonomy" id="1658616"/>
    <lineage>
        <taxon>Bacteria</taxon>
        <taxon>Pseudomonadati</taxon>
        <taxon>Lentisphaerota</taxon>
        <taxon>Lentisphaeria</taxon>
        <taxon>Lentisphaerales</taxon>
        <taxon>Lentisphaeraceae</taxon>
        <taxon>Lentisphaera</taxon>
    </lineage>
</organism>
<dbReference type="InterPro" id="IPR036291">
    <property type="entry name" value="NAD(P)-bd_dom_sf"/>
</dbReference>
<evidence type="ECO:0000313" key="4">
    <source>
        <dbReference type="EMBL" id="WDE95493.1"/>
    </source>
</evidence>
<dbReference type="EMBL" id="CP117811">
    <property type="protein sequence ID" value="WDE95493.1"/>
    <property type="molecule type" value="Genomic_DNA"/>
</dbReference>
<keyword evidence="5" id="KW-1185">Reference proteome</keyword>
<dbReference type="InterPro" id="IPR002225">
    <property type="entry name" value="3Beta_OHSteriod_DH/Estase"/>
</dbReference>
<dbReference type="InterPro" id="IPR050177">
    <property type="entry name" value="Lipid_A_modif_metabolic_enz"/>
</dbReference>
<dbReference type="Proteomes" id="UP001214250">
    <property type="component" value="Chromosome 1"/>
</dbReference>
<dbReference type="RefSeq" id="WP_274149095.1">
    <property type="nucleotide sequence ID" value="NZ_CP117811.1"/>
</dbReference>
<accession>A0ABY7VN34</accession>
<protein>
    <submittedName>
        <fullName evidence="4">NAD-dependent epimerase/dehydratase family protein</fullName>
    </submittedName>
</protein>
<dbReference type="SUPFAM" id="SSF51735">
    <property type="entry name" value="NAD(P)-binding Rossmann-fold domains"/>
    <property type="match status" value="1"/>
</dbReference>
<sequence length="331" mass="36463">MKNLITGGSGFLGRYIARQLLEQGHEVVLYNRSQAPDDLKQCTWIQGDINETMKLTRAMDGCHNVFHTAAIAGVWGDEKLFYKVNTQGTQSVINACLGAKVTNLIYTSSPSVVFGIDAIENGNESLPYPDKYLTSYPKSKAEGEKLVLAANGEQLKTCSLRPHLIWGPEDQHLIPRLLEKAKSKKLKQVGDGNNLVDLTYVENAAKAHLQAAAELDKTSKPAGKAYFISDPKPVSLWPWIKELLSLSDCPLPNGKISYAKAAKIGAILEWVYKSFKLSGEPPMTRFVAAQLAKAHYFDNTAAKSDFGYAPSIDNEEGLKRTFAWLKKSGKI</sequence>